<keyword evidence="2" id="KW-1185">Reference proteome</keyword>
<protein>
    <submittedName>
        <fullName evidence="1">Uncharacterized protein</fullName>
    </submittedName>
</protein>
<reference evidence="1 2" key="1">
    <citation type="journal article" date="2019" name="Environ. Microbiol.">
        <title>At the nexus of three kingdoms: the genome of the mycorrhizal fungus Gigaspora margarita provides insights into plant, endobacterial and fungal interactions.</title>
        <authorList>
            <person name="Venice F."/>
            <person name="Ghignone S."/>
            <person name="Salvioli di Fossalunga A."/>
            <person name="Amselem J."/>
            <person name="Novero M."/>
            <person name="Xianan X."/>
            <person name="Sedzielewska Toro K."/>
            <person name="Morin E."/>
            <person name="Lipzen A."/>
            <person name="Grigoriev I.V."/>
            <person name="Henrissat B."/>
            <person name="Martin F.M."/>
            <person name="Bonfante P."/>
        </authorList>
    </citation>
    <scope>NUCLEOTIDE SEQUENCE [LARGE SCALE GENOMIC DNA]</scope>
    <source>
        <strain evidence="1 2">BEG34</strain>
    </source>
</reference>
<accession>A0A8H3X732</accession>
<name>A0A8H3X732_GIGMA</name>
<sequence>MPKLKRQQHHMAKMRSNKKIYQIHKLVDQIGLPLPKIHNLIENIIETEHTNKEQTCQATQTINELSESQKANANEEQMFQTIRDMTEQQKADTNEEQMFQTIH</sequence>
<dbReference type="Proteomes" id="UP000439903">
    <property type="component" value="Unassembled WGS sequence"/>
</dbReference>
<gene>
    <name evidence="1" type="ORF">F8M41_006875</name>
</gene>
<proteinExistence type="predicted"/>
<organism evidence="1 2">
    <name type="scientific">Gigaspora margarita</name>
    <dbReference type="NCBI Taxonomy" id="4874"/>
    <lineage>
        <taxon>Eukaryota</taxon>
        <taxon>Fungi</taxon>
        <taxon>Fungi incertae sedis</taxon>
        <taxon>Mucoromycota</taxon>
        <taxon>Glomeromycotina</taxon>
        <taxon>Glomeromycetes</taxon>
        <taxon>Diversisporales</taxon>
        <taxon>Gigasporaceae</taxon>
        <taxon>Gigaspora</taxon>
    </lineage>
</organism>
<dbReference type="EMBL" id="WTPW01001684">
    <property type="protein sequence ID" value="KAF0420926.1"/>
    <property type="molecule type" value="Genomic_DNA"/>
</dbReference>
<evidence type="ECO:0000313" key="1">
    <source>
        <dbReference type="EMBL" id="KAF0420926.1"/>
    </source>
</evidence>
<evidence type="ECO:0000313" key="2">
    <source>
        <dbReference type="Proteomes" id="UP000439903"/>
    </source>
</evidence>
<dbReference type="AlphaFoldDB" id="A0A8H3X732"/>
<comment type="caution">
    <text evidence="1">The sequence shown here is derived from an EMBL/GenBank/DDBJ whole genome shotgun (WGS) entry which is preliminary data.</text>
</comment>